<dbReference type="InterPro" id="IPR017850">
    <property type="entry name" value="Alkaline_phosphatase_core_sf"/>
</dbReference>
<dbReference type="RefSeq" id="WP_320423283.1">
    <property type="nucleotide sequence ID" value="NZ_JAXCLA010000004.1"/>
</dbReference>
<keyword evidence="4" id="KW-0732">Signal</keyword>
<dbReference type="InterPro" id="IPR006311">
    <property type="entry name" value="TAT_signal"/>
</dbReference>
<feature type="domain" description="Bacterial phospholipase C C-terminal" evidence="5">
    <location>
        <begin position="536"/>
        <end position="628"/>
    </location>
</feature>
<protein>
    <recommendedName>
        <fullName evidence="2">phospholipase C</fullName>
        <ecNumber evidence="2">3.1.4.3</ecNumber>
    </recommendedName>
</protein>
<dbReference type="Pfam" id="PF05506">
    <property type="entry name" value="PLipase_C_C"/>
    <property type="match status" value="2"/>
</dbReference>
<sequence length="749" mass="81513">MTTDRRSFLRNIAAAAGSTAAAAAFPPAIARALAIRANNRTGTIQDVEHIVCFMQENRSFDHYFGTMPGVRGFADPFPIPVPNTTGLQNKTVWYQRFDTATGTNPKILSVQRNDTTTNFALIRTADTPHLYPDAQNAWDHGRLSNWPQYKNNASMVYYAQADIPFQFALADAFTLCDANHCSFTGGTNPNRCYFYTGTNHGNDDPNQPGIFNGPAVDNSYNALTNGTVKSGYTWMTYAERLQDAGISWQVYQNEEVEFYALNSLLGFKAFRDANAASVPTVSPTRTPRQQALYEKGIKTRDLDKLKADVIAGTLPQVSWICATSSGSEHPSASSPAQGAAYIAKVLDALTANPDVWSKTVLILNFDENDGFFDHMAPPAPPSYTSYNADPALAQMAGASTVDLRDEFLGDADGGITSVDPYKHRPFGLGPRVPMYVISPWSKGGWVNSQVFDQTSTIRFIEKRFGVMETNISPWRRAVVGDLTSCFNFASPNDTDVVSTLPETATRDTASRALGKTTTPTVAKMPVLPVQDAGTKPSRALPYELHVNATVTPNTSVLGATQVQLTFSNTGSQAAVFHVYDRLNLTAIPRRYTVEAGKDLSDKWTPATSGSYDLWVIAPNGFHRHFTGNAKRVAAAAQPNPSVVITYDRSGQRLLVKLANTGPVPATFTLRANAYFTGLNNSYTVVARGETNLTFDLAPSSGWYDFSVKVNGQADYSRRVAGRMETGVDSISDPAMHGTALGDQYQVPAV</sequence>
<comment type="similarity">
    <text evidence="1">Belongs to the bacterial phospholipase C family.</text>
</comment>
<evidence type="ECO:0000259" key="5">
    <source>
        <dbReference type="Pfam" id="PF05506"/>
    </source>
</evidence>
<proteinExistence type="inferred from homology"/>
<reference evidence="6 7" key="1">
    <citation type="submission" date="2023-11" db="EMBL/GenBank/DDBJ databases">
        <title>Paucibacter sp. nov., isolated from fresh soil in Korea.</title>
        <authorList>
            <person name="Le N.T.T."/>
        </authorList>
    </citation>
    <scope>NUCLEOTIDE SEQUENCE [LARGE SCALE GENOMIC DNA]</scope>
    <source>
        <strain evidence="6 7">R3-3</strain>
    </source>
</reference>
<dbReference type="Gene3D" id="3.40.720.10">
    <property type="entry name" value="Alkaline Phosphatase, subunit A"/>
    <property type="match status" value="1"/>
</dbReference>
<dbReference type="PANTHER" id="PTHR31956">
    <property type="entry name" value="NON-SPECIFIC PHOSPHOLIPASE C4-RELATED"/>
    <property type="match status" value="1"/>
</dbReference>
<evidence type="ECO:0000256" key="3">
    <source>
        <dbReference type="ARBA" id="ARBA00022801"/>
    </source>
</evidence>
<dbReference type="EC" id="3.1.4.3" evidence="2"/>
<accession>A0ABU5DGU8</accession>
<keyword evidence="3" id="KW-0378">Hydrolase</keyword>
<organism evidence="6 7">
    <name type="scientific">Roseateles agri</name>
    <dbReference type="NCBI Taxonomy" id="3098619"/>
    <lineage>
        <taxon>Bacteria</taxon>
        <taxon>Pseudomonadati</taxon>
        <taxon>Pseudomonadota</taxon>
        <taxon>Betaproteobacteria</taxon>
        <taxon>Burkholderiales</taxon>
        <taxon>Sphaerotilaceae</taxon>
        <taxon>Roseateles</taxon>
    </lineage>
</organism>
<feature type="domain" description="Bacterial phospholipase C C-terminal" evidence="5">
    <location>
        <begin position="640"/>
        <end position="722"/>
    </location>
</feature>
<dbReference type="InterPro" id="IPR007312">
    <property type="entry name" value="Phosphoesterase"/>
</dbReference>
<comment type="caution">
    <text evidence="6">The sequence shown here is derived from an EMBL/GenBank/DDBJ whole genome shotgun (WGS) entry which is preliminary data.</text>
</comment>
<dbReference type="PANTHER" id="PTHR31956:SF36">
    <property type="entry name" value="NON-HEMOLYTIC PHOSPHOLIPASE C"/>
    <property type="match status" value="1"/>
</dbReference>
<dbReference type="Pfam" id="PF04185">
    <property type="entry name" value="Phosphoesterase"/>
    <property type="match status" value="1"/>
</dbReference>
<dbReference type="EMBL" id="JAXCLA010000004">
    <property type="protein sequence ID" value="MDY0745374.1"/>
    <property type="molecule type" value="Genomic_DNA"/>
</dbReference>
<feature type="signal peptide" evidence="4">
    <location>
        <begin position="1"/>
        <end position="23"/>
    </location>
</feature>
<dbReference type="NCBIfam" id="TIGR03396">
    <property type="entry name" value="PC_PLC"/>
    <property type="match status" value="1"/>
</dbReference>
<keyword evidence="7" id="KW-1185">Reference proteome</keyword>
<evidence type="ECO:0000313" key="6">
    <source>
        <dbReference type="EMBL" id="MDY0745374.1"/>
    </source>
</evidence>
<dbReference type="Proteomes" id="UP001285263">
    <property type="component" value="Unassembled WGS sequence"/>
</dbReference>
<evidence type="ECO:0000256" key="2">
    <source>
        <dbReference type="ARBA" id="ARBA00012018"/>
    </source>
</evidence>
<dbReference type="InterPro" id="IPR008475">
    <property type="entry name" value="PLipase_C_C"/>
</dbReference>
<dbReference type="PROSITE" id="PS51318">
    <property type="entry name" value="TAT"/>
    <property type="match status" value="1"/>
</dbReference>
<evidence type="ECO:0000313" key="7">
    <source>
        <dbReference type="Proteomes" id="UP001285263"/>
    </source>
</evidence>
<name>A0ABU5DGU8_9BURK</name>
<feature type="chain" id="PRO_5047180375" description="phospholipase C" evidence="4">
    <location>
        <begin position="24"/>
        <end position="749"/>
    </location>
</feature>
<evidence type="ECO:0000256" key="4">
    <source>
        <dbReference type="SAM" id="SignalP"/>
    </source>
</evidence>
<dbReference type="InterPro" id="IPR017767">
    <property type="entry name" value="PC-PLC"/>
</dbReference>
<evidence type="ECO:0000256" key="1">
    <source>
        <dbReference type="ARBA" id="ARBA00009717"/>
    </source>
</evidence>
<gene>
    <name evidence="6" type="ORF">SNE35_12705</name>
</gene>